<keyword evidence="2" id="KW-0812">Transmembrane</keyword>
<gene>
    <name evidence="3" type="ORF">V6N11_078953</name>
</gene>
<name>A0ABR2RUA7_9ROSI</name>
<feature type="region of interest" description="Disordered" evidence="1">
    <location>
        <begin position="1"/>
        <end position="26"/>
    </location>
</feature>
<proteinExistence type="predicted"/>
<evidence type="ECO:0000313" key="3">
    <source>
        <dbReference type="EMBL" id="KAK9016454.1"/>
    </source>
</evidence>
<keyword evidence="2" id="KW-0472">Membrane</keyword>
<feature type="transmembrane region" description="Helical" evidence="2">
    <location>
        <begin position="108"/>
        <end position="129"/>
    </location>
</feature>
<organism evidence="3 4">
    <name type="scientific">Hibiscus sabdariffa</name>
    <name type="common">roselle</name>
    <dbReference type="NCBI Taxonomy" id="183260"/>
    <lineage>
        <taxon>Eukaryota</taxon>
        <taxon>Viridiplantae</taxon>
        <taxon>Streptophyta</taxon>
        <taxon>Embryophyta</taxon>
        <taxon>Tracheophyta</taxon>
        <taxon>Spermatophyta</taxon>
        <taxon>Magnoliopsida</taxon>
        <taxon>eudicotyledons</taxon>
        <taxon>Gunneridae</taxon>
        <taxon>Pentapetalae</taxon>
        <taxon>rosids</taxon>
        <taxon>malvids</taxon>
        <taxon>Malvales</taxon>
        <taxon>Malvaceae</taxon>
        <taxon>Malvoideae</taxon>
        <taxon>Hibiscus</taxon>
    </lineage>
</organism>
<keyword evidence="4" id="KW-1185">Reference proteome</keyword>
<evidence type="ECO:0000313" key="4">
    <source>
        <dbReference type="Proteomes" id="UP001396334"/>
    </source>
</evidence>
<sequence length="168" mass="17559">MTGAESEAEAALGPRSPTEGAGDGAAPAAMTALIEEAATMMAQETFFMSMACKERRLLERNTPEKESDLPFYRRRFSPVLFCYLLCRCRSKKNGGGESDFIEMAHVSILKAVLVALAVSILTATASAQVSEAPSPSPTPDAGAGISVTVSSAAVGFSLIVSLLALLKV</sequence>
<dbReference type="Proteomes" id="UP001396334">
    <property type="component" value="Unassembled WGS sequence"/>
</dbReference>
<evidence type="ECO:0000256" key="1">
    <source>
        <dbReference type="SAM" id="MobiDB-lite"/>
    </source>
</evidence>
<protein>
    <submittedName>
        <fullName evidence="3">Uncharacterized protein</fullName>
    </submittedName>
</protein>
<feature type="transmembrane region" description="Helical" evidence="2">
    <location>
        <begin position="141"/>
        <end position="166"/>
    </location>
</feature>
<comment type="caution">
    <text evidence="3">The sequence shown here is derived from an EMBL/GenBank/DDBJ whole genome shotgun (WGS) entry which is preliminary data.</text>
</comment>
<keyword evidence="2" id="KW-1133">Transmembrane helix</keyword>
<dbReference type="PANTHER" id="PTHR33659">
    <property type="entry name" value="PROTEIN, PUTATIVE-RELATED-RELATED"/>
    <property type="match status" value="1"/>
</dbReference>
<reference evidence="3 4" key="1">
    <citation type="journal article" date="2024" name="G3 (Bethesda)">
        <title>Genome assembly of Hibiscus sabdariffa L. provides insights into metabolisms of medicinal natural products.</title>
        <authorList>
            <person name="Kim T."/>
        </authorList>
    </citation>
    <scope>NUCLEOTIDE SEQUENCE [LARGE SCALE GENOMIC DNA]</scope>
    <source>
        <strain evidence="3">TK-2024</strain>
        <tissue evidence="3">Old leaves</tissue>
    </source>
</reference>
<dbReference type="PANTHER" id="PTHR33659:SF11">
    <property type="entry name" value="TRANSMEMBRANE PROTEIN"/>
    <property type="match status" value="1"/>
</dbReference>
<accession>A0ABR2RUA7</accession>
<evidence type="ECO:0000256" key="2">
    <source>
        <dbReference type="SAM" id="Phobius"/>
    </source>
</evidence>
<dbReference type="EMBL" id="JBBPBN010000020">
    <property type="protein sequence ID" value="KAK9016454.1"/>
    <property type="molecule type" value="Genomic_DNA"/>
</dbReference>